<evidence type="ECO:0000313" key="2">
    <source>
        <dbReference type="Proteomes" id="UP000265520"/>
    </source>
</evidence>
<feature type="non-terminal residue" evidence="1">
    <location>
        <position position="1"/>
    </location>
</feature>
<evidence type="ECO:0000313" key="1">
    <source>
        <dbReference type="EMBL" id="MCI94308.1"/>
    </source>
</evidence>
<accession>A0A392W0Z2</accession>
<sequence length="57" mass="6365">AHQPPHLAPPAHQPPLVEELQRQEGYPGGLRNLSLLSDYHKHSAIPIRDAQPNDEEV</sequence>
<protein>
    <submittedName>
        <fullName evidence="1">Uncharacterized protein</fullName>
    </submittedName>
</protein>
<reference evidence="1 2" key="1">
    <citation type="journal article" date="2018" name="Front. Plant Sci.">
        <title>Red Clover (Trifolium pratense) and Zigzag Clover (T. medium) - A Picture of Genomic Similarities and Differences.</title>
        <authorList>
            <person name="Dluhosova J."/>
            <person name="Istvanek J."/>
            <person name="Nedelnik J."/>
            <person name="Repkova J."/>
        </authorList>
    </citation>
    <scope>NUCLEOTIDE SEQUENCE [LARGE SCALE GENOMIC DNA]</scope>
    <source>
        <strain evidence="2">cv. 10/8</strain>
        <tissue evidence="1">Leaf</tissue>
    </source>
</reference>
<dbReference type="AlphaFoldDB" id="A0A392W0Z2"/>
<organism evidence="1 2">
    <name type="scientific">Trifolium medium</name>
    <dbReference type="NCBI Taxonomy" id="97028"/>
    <lineage>
        <taxon>Eukaryota</taxon>
        <taxon>Viridiplantae</taxon>
        <taxon>Streptophyta</taxon>
        <taxon>Embryophyta</taxon>
        <taxon>Tracheophyta</taxon>
        <taxon>Spermatophyta</taxon>
        <taxon>Magnoliopsida</taxon>
        <taxon>eudicotyledons</taxon>
        <taxon>Gunneridae</taxon>
        <taxon>Pentapetalae</taxon>
        <taxon>rosids</taxon>
        <taxon>fabids</taxon>
        <taxon>Fabales</taxon>
        <taxon>Fabaceae</taxon>
        <taxon>Papilionoideae</taxon>
        <taxon>50 kb inversion clade</taxon>
        <taxon>NPAAA clade</taxon>
        <taxon>Hologalegina</taxon>
        <taxon>IRL clade</taxon>
        <taxon>Trifolieae</taxon>
        <taxon>Trifolium</taxon>
    </lineage>
</organism>
<dbReference type="Proteomes" id="UP000265520">
    <property type="component" value="Unassembled WGS sequence"/>
</dbReference>
<comment type="caution">
    <text evidence="1">The sequence shown here is derived from an EMBL/GenBank/DDBJ whole genome shotgun (WGS) entry which is preliminary data.</text>
</comment>
<keyword evidence="2" id="KW-1185">Reference proteome</keyword>
<proteinExistence type="predicted"/>
<dbReference type="EMBL" id="LXQA011352772">
    <property type="protein sequence ID" value="MCI94308.1"/>
    <property type="molecule type" value="Genomic_DNA"/>
</dbReference>
<name>A0A392W0Z2_9FABA</name>